<gene>
    <name evidence="2" type="ORF">WNY63_18990</name>
</gene>
<feature type="transmembrane region" description="Helical" evidence="1">
    <location>
        <begin position="75"/>
        <end position="94"/>
    </location>
</feature>
<keyword evidence="1" id="KW-0472">Membrane</keyword>
<organism evidence="2 3">
    <name type="scientific">Pseudoalteromonas neustonica</name>
    <dbReference type="NCBI Taxonomy" id="1840331"/>
    <lineage>
        <taxon>Bacteria</taxon>
        <taxon>Pseudomonadati</taxon>
        <taxon>Pseudomonadota</taxon>
        <taxon>Gammaproteobacteria</taxon>
        <taxon>Alteromonadales</taxon>
        <taxon>Pseudoalteromonadaceae</taxon>
        <taxon>Pseudoalteromonas</taxon>
    </lineage>
</organism>
<name>A0ABU9U6Z3_9GAMM</name>
<dbReference type="Proteomes" id="UP001388366">
    <property type="component" value="Unassembled WGS sequence"/>
</dbReference>
<reference evidence="2 3" key="1">
    <citation type="submission" date="2024-03" db="EMBL/GenBank/DDBJ databases">
        <title>Community enrichment and isolation of bacterial strains for fucoidan degradation.</title>
        <authorList>
            <person name="Sichert A."/>
        </authorList>
    </citation>
    <scope>NUCLEOTIDE SEQUENCE [LARGE SCALE GENOMIC DNA]</scope>
    <source>
        <strain evidence="2 3">AS81</strain>
    </source>
</reference>
<keyword evidence="1" id="KW-1133">Transmembrane helix</keyword>
<proteinExistence type="predicted"/>
<sequence length="97" mass="11244">MSEKPWIKIYNEVDTDCILGNEEGLITLRNAIDYTLENRIYAVDDNFQADFKSIILVNKNWQESKPETFASWKTTLLFVALTGWAVVLPIYAIWTLI</sequence>
<evidence type="ECO:0000256" key="1">
    <source>
        <dbReference type="SAM" id="Phobius"/>
    </source>
</evidence>
<evidence type="ECO:0008006" key="4">
    <source>
        <dbReference type="Google" id="ProtNLM"/>
    </source>
</evidence>
<keyword evidence="1" id="KW-0812">Transmembrane</keyword>
<protein>
    <recommendedName>
        <fullName evidence="4">TMhelix containing protein</fullName>
    </recommendedName>
</protein>
<dbReference type="EMBL" id="JBBMQU010000050">
    <property type="protein sequence ID" value="MEM5552812.1"/>
    <property type="molecule type" value="Genomic_DNA"/>
</dbReference>
<comment type="caution">
    <text evidence="2">The sequence shown here is derived from an EMBL/GenBank/DDBJ whole genome shotgun (WGS) entry which is preliminary data.</text>
</comment>
<accession>A0ABU9U6Z3</accession>
<evidence type="ECO:0000313" key="2">
    <source>
        <dbReference type="EMBL" id="MEM5552812.1"/>
    </source>
</evidence>
<evidence type="ECO:0000313" key="3">
    <source>
        <dbReference type="Proteomes" id="UP001388366"/>
    </source>
</evidence>
<keyword evidence="3" id="KW-1185">Reference proteome</keyword>
<dbReference type="RefSeq" id="WP_342884549.1">
    <property type="nucleotide sequence ID" value="NZ_JBBMQU010000050.1"/>
</dbReference>